<sequence length="765" mass="85858">MHYFRAFTASVLLFRMQEAKGCSDLMTGSNNAVFLFNLLQDVNILRPLVLLAKQAALQPMLLVSNHFQVRDKTRQWALELESIGATTGSDIHIYDDIAGALEFLPPQGGVLFAGSESSLPAHWQTHDVMKAVPKNYTRITLQHGFECVGFLQSRDHIKAHGLGITFAADIICGWLEAGKLTSITPSQRQKLVVTGPSTLMQMRCASAIGKPQQRGIVCENLHSVRFNVAGDFKMDFMAVFDAYCDALAARGERVTLRPHPGGQYVLKNNVLLRPNVTLNNNPIYKVDLTQYSYGISAPSSVLIDMILAGIPVAVWHDSGSKMDIGNYEGLTEVSSMQDWLDFSVEAREHPARFLEIQDRFLENIKMITNSKTVQSRFMALLKSLTGSRPNNVPGVKARTAQRRILFVANGILPTLQLSFIKPLASMVAEGKVQTEFLTEQMLSKNFKKKTMDPAAKSWILDRLEAFQPDYVVFCRYSGPHADFIVDYARQKNTPALFHIDDDLLSIPIDIGERKYNTHNSPTRLATVRYLLDHVDLVYASTDRLKKRLEELGAKAPVEAGKIYCAGHVLRPAENRPVMKFGYMASADHAHNLERILPAIINVLRRNKDVTFELFGSIPKPGALEEFGERVSTAPPIADYESFLQEFAKQEWDIGICPLSPISFNLMKANTKWIEYSSVGLAVVASRNTVYDTCCADGCGFLAETVEEWQEALEKLIRNPSFRYEQVLRAQKKLREEYTLDGLRSQVFDMLDLSYENMSKDDKLAH</sequence>
<protein>
    <submittedName>
        <fullName evidence="1">Glycosyltransferase family 1 protein</fullName>
    </submittedName>
</protein>
<dbReference type="Proteomes" id="UP000705379">
    <property type="component" value="Unassembled WGS sequence"/>
</dbReference>
<dbReference type="SUPFAM" id="SSF53756">
    <property type="entry name" value="UDP-Glycosyltransferase/glycogen phosphorylase"/>
    <property type="match status" value="1"/>
</dbReference>
<reference evidence="1" key="2">
    <citation type="journal article" date="2021" name="Microorganisms">
        <title>Bacterial Dimethylsulfoniopropionate Biosynthesis in the East China Sea.</title>
        <authorList>
            <person name="Liu J."/>
            <person name="Zhang Y."/>
            <person name="Liu J."/>
            <person name="Zhong H."/>
            <person name="Williams B.T."/>
            <person name="Zheng Y."/>
            <person name="Curson A.R.J."/>
            <person name="Sun C."/>
            <person name="Sun H."/>
            <person name="Song D."/>
            <person name="Wagner Mackenzie B."/>
            <person name="Bermejo Martinez A."/>
            <person name="Todd J.D."/>
            <person name="Zhang X.H."/>
        </authorList>
    </citation>
    <scope>NUCLEOTIDE SEQUENCE</scope>
    <source>
        <strain evidence="1">AESS21</strain>
    </source>
</reference>
<accession>A0A944GVR3</accession>
<proteinExistence type="predicted"/>
<dbReference type="Gene3D" id="3.40.50.2000">
    <property type="entry name" value="Glycogen Phosphorylase B"/>
    <property type="match status" value="1"/>
</dbReference>
<dbReference type="AlphaFoldDB" id="A0A944GVR3"/>
<organism evidence="1 2">
    <name type="scientific">Roseibium polysiphoniae</name>
    <dbReference type="NCBI Taxonomy" id="2571221"/>
    <lineage>
        <taxon>Bacteria</taxon>
        <taxon>Pseudomonadati</taxon>
        <taxon>Pseudomonadota</taxon>
        <taxon>Alphaproteobacteria</taxon>
        <taxon>Hyphomicrobiales</taxon>
        <taxon>Stappiaceae</taxon>
        <taxon>Roseibium</taxon>
    </lineage>
</organism>
<gene>
    <name evidence="1" type="ORF">DYI23_21330</name>
</gene>
<dbReference type="EMBL" id="QTKU01000009">
    <property type="protein sequence ID" value="MBS8262780.1"/>
    <property type="molecule type" value="Genomic_DNA"/>
</dbReference>
<evidence type="ECO:0000313" key="2">
    <source>
        <dbReference type="Proteomes" id="UP000705379"/>
    </source>
</evidence>
<comment type="caution">
    <text evidence="1">The sequence shown here is derived from an EMBL/GenBank/DDBJ whole genome shotgun (WGS) entry which is preliminary data.</text>
</comment>
<reference evidence="1" key="1">
    <citation type="submission" date="2018-08" db="EMBL/GenBank/DDBJ databases">
        <authorList>
            <person name="Jin W."/>
            <person name="Wang H."/>
            <person name="Yang Y."/>
            <person name="Li M."/>
            <person name="Liu J."/>
        </authorList>
    </citation>
    <scope>NUCLEOTIDE SEQUENCE</scope>
    <source>
        <strain evidence="1">AESS21</strain>
    </source>
</reference>
<evidence type="ECO:0000313" key="1">
    <source>
        <dbReference type="EMBL" id="MBS8262780.1"/>
    </source>
</evidence>
<name>A0A944GVR3_9HYPH</name>